<dbReference type="Gene3D" id="2.30.30.140">
    <property type="match status" value="1"/>
</dbReference>
<dbReference type="Proteomes" id="UP000325440">
    <property type="component" value="Unassembled WGS sequence"/>
</dbReference>
<dbReference type="InterPro" id="IPR041966">
    <property type="entry name" value="LOTUS-like"/>
</dbReference>
<dbReference type="Gene3D" id="2.40.50.90">
    <property type="match status" value="1"/>
</dbReference>
<keyword evidence="2" id="KW-0963">Cytoplasm</keyword>
<accession>A0A5E4MT88</accession>
<dbReference type="GO" id="GO:0007283">
    <property type="term" value="P:spermatogenesis"/>
    <property type="evidence" value="ECO:0007669"/>
    <property type="project" value="UniProtKB-KW"/>
</dbReference>
<evidence type="ECO:0000313" key="8">
    <source>
        <dbReference type="Proteomes" id="UP000325440"/>
    </source>
</evidence>
<dbReference type="InterPro" id="IPR002999">
    <property type="entry name" value="Tudor"/>
</dbReference>
<dbReference type="OrthoDB" id="10034606at2759"/>
<dbReference type="AlphaFoldDB" id="A0A5E4MT88"/>
<evidence type="ECO:0000256" key="4">
    <source>
        <dbReference type="ARBA" id="ARBA00022871"/>
    </source>
</evidence>
<evidence type="ECO:0000256" key="3">
    <source>
        <dbReference type="ARBA" id="ARBA00022737"/>
    </source>
</evidence>
<dbReference type="PANTHER" id="PTHR16442:SF1">
    <property type="entry name" value="RING FINGER PROTEIN 17"/>
    <property type="match status" value="1"/>
</dbReference>
<protein>
    <submittedName>
        <fullName evidence="7">OST-HTH/LOTUS domain,Tudor domain</fullName>
    </submittedName>
</protein>
<keyword evidence="8" id="KW-1185">Reference proteome</keyword>
<dbReference type="SUPFAM" id="SSF63748">
    <property type="entry name" value="Tudor/PWWP/MBT"/>
    <property type="match status" value="1"/>
</dbReference>
<comment type="subcellular location">
    <subcellularLocation>
        <location evidence="1">Cytoplasm</location>
    </subcellularLocation>
</comment>
<evidence type="ECO:0000256" key="2">
    <source>
        <dbReference type="ARBA" id="ARBA00022490"/>
    </source>
</evidence>
<feature type="compositionally biased region" description="Polar residues" evidence="5">
    <location>
        <begin position="191"/>
        <end position="213"/>
    </location>
</feature>
<feature type="compositionally biased region" description="Low complexity" evidence="5">
    <location>
        <begin position="171"/>
        <end position="187"/>
    </location>
</feature>
<evidence type="ECO:0000259" key="6">
    <source>
        <dbReference type="PROSITE" id="PS51644"/>
    </source>
</evidence>
<feature type="domain" description="HTH OST-type" evidence="6">
    <location>
        <begin position="33"/>
        <end position="109"/>
    </location>
</feature>
<dbReference type="Pfam" id="PF00567">
    <property type="entry name" value="TUDOR"/>
    <property type="match status" value="1"/>
</dbReference>
<dbReference type="PROSITE" id="PS51644">
    <property type="entry name" value="HTH_OST"/>
    <property type="match status" value="1"/>
</dbReference>
<name>A0A5E4MT88_9HEMI</name>
<dbReference type="EMBL" id="CABPRJ010000972">
    <property type="protein sequence ID" value="VVC33622.1"/>
    <property type="molecule type" value="Genomic_DNA"/>
</dbReference>
<keyword evidence="4" id="KW-0744">Spermatogenesis</keyword>
<evidence type="ECO:0000313" key="7">
    <source>
        <dbReference type="EMBL" id="VVC33622.1"/>
    </source>
</evidence>
<sequence length="624" mass="72725">MSSLNKRFMEEMFIGLNVNVNKWQIIMESKMDEIIKLKQNLQSILISSPIKPTIEQLQEDYINLEGHTIPYRQFGFNSIFELLQNFNDIFAIPTMPNKYSRITLIHDTKSKHLIQLIAKQKKSVKHKNSRTSENVRNSHYSSNDSTDSSKPVVVKCATYYNNHRKKILPKNSNSDSDVNINDSNQNDTLRPYNSYSRSQNIRTNEDSVLSNHTSDVPNISLMLPDINNSNQFENGDHSVDKICASVLKKIDNETTNITNGSTIREDKFLNSCKTKLNVRDLTTIYKSEIIEPADSTPKIEHLDYSVQSNEANIQLQLIPKDILVKIAMVFKGYKDIMSFVLFEFNYIKMFHILLDLEYFGCNSILEFFKNFDQIFEIRNNTLYKKISFKYISKQYKIEKSNYAKTFLYAQEPIISDVYSNIKQLISLNIHQTIIIHNTKSIVCLVSEAYDPSLFYVQLCSEKQKLNFLMKKMQIFYDEENTKYCVQSQQVLVGSCYCTFYTECVDENKWRRVKILREVNSTIVLVIQVDFGTVDYILKENLRFLKKDFCNLTCQAIQCCLTDFNMLGTIARNVTDAFFNIISNNEILKANININLMLNRQNQVLHVTLFDQFKNINLELLKFHV</sequence>
<feature type="compositionally biased region" description="Low complexity" evidence="5">
    <location>
        <begin position="137"/>
        <end position="149"/>
    </location>
</feature>
<feature type="region of interest" description="Disordered" evidence="5">
    <location>
        <begin position="119"/>
        <end position="149"/>
    </location>
</feature>
<dbReference type="CDD" id="cd09972">
    <property type="entry name" value="LOTUS_TDRD_OSKAR"/>
    <property type="match status" value="1"/>
</dbReference>
<keyword evidence="4" id="KW-0221">Differentiation</keyword>
<evidence type="ECO:0000256" key="5">
    <source>
        <dbReference type="SAM" id="MobiDB-lite"/>
    </source>
</evidence>
<dbReference type="Gene3D" id="3.30.420.610">
    <property type="entry name" value="LOTUS domain-like"/>
    <property type="match status" value="1"/>
</dbReference>
<dbReference type="InterPro" id="IPR035437">
    <property type="entry name" value="SNase_OB-fold_sf"/>
</dbReference>
<dbReference type="PANTHER" id="PTHR16442">
    <property type="entry name" value="RING FINGER PROTEIN 17"/>
    <property type="match status" value="1"/>
</dbReference>
<dbReference type="InterPro" id="IPR025605">
    <property type="entry name" value="OST-HTH/LOTUS_dom"/>
</dbReference>
<evidence type="ECO:0000256" key="1">
    <source>
        <dbReference type="ARBA" id="ARBA00004496"/>
    </source>
</evidence>
<reference evidence="7 8" key="1">
    <citation type="submission" date="2019-08" db="EMBL/GenBank/DDBJ databases">
        <authorList>
            <person name="Alioto T."/>
            <person name="Alioto T."/>
            <person name="Gomez Garrido J."/>
        </authorList>
    </citation>
    <scope>NUCLEOTIDE SEQUENCE [LARGE SCALE GENOMIC DNA]</scope>
</reference>
<dbReference type="GO" id="GO:0030154">
    <property type="term" value="P:cell differentiation"/>
    <property type="evidence" value="ECO:0007669"/>
    <property type="project" value="UniProtKB-ARBA"/>
</dbReference>
<feature type="region of interest" description="Disordered" evidence="5">
    <location>
        <begin position="166"/>
        <end position="213"/>
    </location>
</feature>
<keyword evidence="3" id="KW-0677">Repeat</keyword>
<proteinExistence type="predicted"/>
<feature type="compositionally biased region" description="Basic residues" evidence="5">
    <location>
        <begin position="119"/>
        <end position="129"/>
    </location>
</feature>
<dbReference type="Pfam" id="PF12872">
    <property type="entry name" value="OST-HTH"/>
    <property type="match status" value="2"/>
</dbReference>
<gene>
    <name evidence="7" type="ORF">CINCED_3A001026</name>
</gene>
<organism evidence="7 8">
    <name type="scientific">Cinara cedri</name>
    <dbReference type="NCBI Taxonomy" id="506608"/>
    <lineage>
        <taxon>Eukaryota</taxon>
        <taxon>Metazoa</taxon>
        <taxon>Ecdysozoa</taxon>
        <taxon>Arthropoda</taxon>
        <taxon>Hexapoda</taxon>
        <taxon>Insecta</taxon>
        <taxon>Pterygota</taxon>
        <taxon>Neoptera</taxon>
        <taxon>Paraneoptera</taxon>
        <taxon>Hemiptera</taxon>
        <taxon>Sternorrhyncha</taxon>
        <taxon>Aphidomorpha</taxon>
        <taxon>Aphidoidea</taxon>
        <taxon>Aphididae</taxon>
        <taxon>Lachninae</taxon>
        <taxon>Cinara</taxon>
    </lineage>
</organism>
<dbReference type="GO" id="GO:0005737">
    <property type="term" value="C:cytoplasm"/>
    <property type="evidence" value="ECO:0007669"/>
    <property type="project" value="UniProtKB-SubCell"/>
</dbReference>